<comment type="caution">
    <text evidence="1">The sequence shown here is derived from an EMBL/GenBank/DDBJ whole genome shotgun (WGS) entry which is preliminary data.</text>
</comment>
<dbReference type="EMBL" id="NEMB01000003">
    <property type="protein sequence ID" value="PQQ67507.1"/>
    <property type="molecule type" value="Genomic_DNA"/>
</dbReference>
<evidence type="ECO:0000313" key="2">
    <source>
        <dbReference type="Proteomes" id="UP000239720"/>
    </source>
</evidence>
<dbReference type="AlphaFoldDB" id="A0A2S8RCH5"/>
<dbReference type="RefSeq" id="WP_105368372.1">
    <property type="nucleotide sequence ID" value="NZ_NEMB01000003.1"/>
</dbReference>
<organism evidence="1 2">
    <name type="scientific">Acetivibrio saccincola</name>
    <dbReference type="NCBI Taxonomy" id="1677857"/>
    <lineage>
        <taxon>Bacteria</taxon>
        <taxon>Bacillati</taxon>
        <taxon>Bacillota</taxon>
        <taxon>Clostridia</taxon>
        <taxon>Eubacteriales</taxon>
        <taxon>Oscillospiraceae</taxon>
        <taxon>Acetivibrio</taxon>
    </lineage>
</organism>
<proteinExistence type="predicted"/>
<protein>
    <submittedName>
        <fullName evidence="1">Uncharacterized protein</fullName>
    </submittedName>
</protein>
<evidence type="ECO:0000313" key="1">
    <source>
        <dbReference type="EMBL" id="PQQ67507.1"/>
    </source>
</evidence>
<dbReference type="OrthoDB" id="5289528at2"/>
<name>A0A2S8RCH5_9FIRM</name>
<sequence>MTLKVQKSISVNTLKIFSFELKLYLDFSNLREYYFQAVSNSSWANEGYLVCLEIKDDIELFNELKRLNNAFGIGIIKLNKDDVSQSEILLPAVEKPIWIGIQLID</sequence>
<gene>
    <name evidence="1" type="ORF">B9R14_12615</name>
</gene>
<accession>A0A2S8RCH5</accession>
<reference evidence="1 2" key="1">
    <citation type="journal article" date="2018" name="Syst. Appl. Microbiol.">
        <title>Characterization and high-quality draft genome sequence of Herbivorax saccincola A7, an anaerobic, alkaliphilic, thermophilic, cellulolytic, and xylanolytic bacterium.</title>
        <authorList>
            <person name="Aikawa S."/>
            <person name="Baramee S."/>
            <person name="Sermsathanaswadi J."/>
            <person name="Thianheng P."/>
            <person name="Tachaapaikoon C."/>
            <person name="Shikata A."/>
            <person name="Waeonukul R."/>
            <person name="Pason P."/>
            <person name="Ratanakhanokchai K."/>
            <person name="Kosugi A."/>
        </authorList>
    </citation>
    <scope>NUCLEOTIDE SEQUENCE [LARGE SCALE GENOMIC DNA]</scope>
    <source>
        <strain evidence="1 2">A7</strain>
    </source>
</reference>
<dbReference type="Proteomes" id="UP000239720">
    <property type="component" value="Unassembled WGS sequence"/>
</dbReference>